<dbReference type="InterPro" id="IPR003115">
    <property type="entry name" value="ParB_N"/>
</dbReference>
<sequence length="380" mass="42931">MDNDRPLTAIPLKIVTKVPVQWLALDPLNPRLFLSGGEPKEVEIIARLYRSEDLSELLQSIAANGYLDIEPLVVLKEEENLTVLEGNRRLAAIRLFEEPDLPVQIRRQTGLRVTIPSLPEEFRSTLQEVSVYRVESREDARAFIGFKHINGAARWESYAKAKYAADWYKKGGTSLEVIAAQIGDRHDTIKRMVNAIYVLEQAERAGIFHLSDRVSPRFNFSHLYTALSRSTYMRFLGLKEAWARFHPEPDPVPQEKLESLGKVLRWLYGSKEEGVDPVIHSQNPDIRLLGEVLESPGALLILKGSGSLTEAHLSTVPANQMFLESLVRARREVREASNNLRGFDGQDQALIGIAEDISETAQAMLARMVRKLKDVEVEKE</sequence>
<dbReference type="Gene3D" id="3.90.1530.10">
    <property type="entry name" value="Conserved hypothetical protein from pyrococcus furiosus pfu- 392566-001, ParB domain"/>
    <property type="match status" value="1"/>
</dbReference>
<reference evidence="2" key="1">
    <citation type="submission" date="2019-09" db="EMBL/GenBank/DDBJ databases">
        <title>Characterisation of the sponge microbiome using genome-centric metagenomics.</title>
        <authorList>
            <person name="Engelberts J.P."/>
            <person name="Robbins S.J."/>
            <person name="De Goeij J.M."/>
            <person name="Aranda M."/>
            <person name="Bell S.C."/>
            <person name="Webster N.S."/>
        </authorList>
    </citation>
    <scope>NUCLEOTIDE SEQUENCE</scope>
    <source>
        <strain evidence="2">SB0664_bin_27</strain>
    </source>
</reference>
<dbReference type="InterPro" id="IPR036086">
    <property type="entry name" value="ParB/Sulfiredoxin_sf"/>
</dbReference>
<name>A0A6B0YQ59_9CHLR</name>
<dbReference type="EMBL" id="VXRG01000027">
    <property type="protein sequence ID" value="MXY92335.1"/>
    <property type="molecule type" value="Genomic_DNA"/>
</dbReference>
<accession>A0A6B0YQ59</accession>
<dbReference type="SUPFAM" id="SSF110849">
    <property type="entry name" value="ParB/Sulfiredoxin"/>
    <property type="match status" value="1"/>
</dbReference>
<gene>
    <name evidence="2" type="ORF">F4Y42_02690</name>
</gene>
<organism evidence="2">
    <name type="scientific">Caldilineaceae bacterium SB0664_bin_27</name>
    <dbReference type="NCBI Taxonomy" id="2605260"/>
    <lineage>
        <taxon>Bacteria</taxon>
        <taxon>Bacillati</taxon>
        <taxon>Chloroflexota</taxon>
        <taxon>Caldilineae</taxon>
        <taxon>Caldilineales</taxon>
        <taxon>Caldilineaceae</taxon>
    </lineage>
</organism>
<comment type="caution">
    <text evidence="2">The sequence shown here is derived from an EMBL/GenBank/DDBJ whole genome shotgun (WGS) entry which is preliminary data.</text>
</comment>
<proteinExistence type="predicted"/>
<dbReference type="Pfam" id="PF02195">
    <property type="entry name" value="ParB_N"/>
    <property type="match status" value="1"/>
</dbReference>
<evidence type="ECO:0000259" key="1">
    <source>
        <dbReference type="Pfam" id="PF02195"/>
    </source>
</evidence>
<evidence type="ECO:0000313" key="2">
    <source>
        <dbReference type="EMBL" id="MXY92335.1"/>
    </source>
</evidence>
<protein>
    <recommendedName>
        <fullName evidence="1">ParB-like N-terminal domain-containing protein</fullName>
    </recommendedName>
</protein>
<feature type="domain" description="ParB-like N-terminal" evidence="1">
    <location>
        <begin position="48"/>
        <end position="107"/>
    </location>
</feature>
<dbReference type="AlphaFoldDB" id="A0A6B0YQ59"/>